<comment type="caution">
    <text evidence="1">The sequence shown here is derived from an EMBL/GenBank/DDBJ whole genome shotgun (WGS) entry which is preliminary data.</text>
</comment>
<evidence type="ECO:0000313" key="1">
    <source>
        <dbReference type="EMBL" id="MCI84349.1"/>
    </source>
</evidence>
<dbReference type="Proteomes" id="UP000265520">
    <property type="component" value="Unassembled WGS sequence"/>
</dbReference>
<reference evidence="1 2" key="1">
    <citation type="journal article" date="2018" name="Front. Plant Sci.">
        <title>Red Clover (Trifolium pratense) and Zigzag Clover (T. medium) - A Picture of Genomic Similarities and Differences.</title>
        <authorList>
            <person name="Dluhosova J."/>
            <person name="Istvanek J."/>
            <person name="Nedelnik J."/>
            <person name="Repkova J."/>
        </authorList>
    </citation>
    <scope>NUCLEOTIDE SEQUENCE [LARGE SCALE GENOMIC DNA]</scope>
    <source>
        <strain evidence="2">cv. 10/8</strain>
        <tissue evidence="1">Leaf</tissue>
    </source>
</reference>
<organism evidence="1 2">
    <name type="scientific">Trifolium medium</name>
    <dbReference type="NCBI Taxonomy" id="97028"/>
    <lineage>
        <taxon>Eukaryota</taxon>
        <taxon>Viridiplantae</taxon>
        <taxon>Streptophyta</taxon>
        <taxon>Embryophyta</taxon>
        <taxon>Tracheophyta</taxon>
        <taxon>Spermatophyta</taxon>
        <taxon>Magnoliopsida</taxon>
        <taxon>eudicotyledons</taxon>
        <taxon>Gunneridae</taxon>
        <taxon>Pentapetalae</taxon>
        <taxon>rosids</taxon>
        <taxon>fabids</taxon>
        <taxon>Fabales</taxon>
        <taxon>Fabaceae</taxon>
        <taxon>Papilionoideae</taxon>
        <taxon>50 kb inversion clade</taxon>
        <taxon>NPAAA clade</taxon>
        <taxon>Hologalegina</taxon>
        <taxon>IRL clade</taxon>
        <taxon>Trifolieae</taxon>
        <taxon>Trifolium</taxon>
    </lineage>
</organism>
<proteinExistence type="predicted"/>
<dbReference type="EMBL" id="LXQA011088963">
    <property type="protein sequence ID" value="MCI84349.1"/>
    <property type="molecule type" value="Genomic_DNA"/>
</dbReference>
<sequence>MELMANAIAQEA</sequence>
<keyword evidence="2" id="KW-1185">Reference proteome</keyword>
<protein>
    <submittedName>
        <fullName evidence="1">Uncharacterized protein</fullName>
    </submittedName>
</protein>
<accession>A0A392VAR0</accession>
<evidence type="ECO:0000313" key="2">
    <source>
        <dbReference type="Proteomes" id="UP000265520"/>
    </source>
</evidence>
<name>A0A392VAR0_9FABA</name>
<feature type="non-terminal residue" evidence="1">
    <location>
        <position position="12"/>
    </location>
</feature>